<dbReference type="NCBIfam" id="NF004978">
    <property type="entry name" value="PRK06354.1"/>
    <property type="match status" value="1"/>
</dbReference>
<accession>D3RWQ1</accession>
<evidence type="ECO:0000259" key="15">
    <source>
        <dbReference type="Pfam" id="PF02887"/>
    </source>
</evidence>
<evidence type="ECO:0000256" key="2">
    <source>
        <dbReference type="ARBA" id="ARBA00008663"/>
    </source>
</evidence>
<feature type="domain" description="Pyruvate kinase C-terminal" evidence="15">
    <location>
        <begin position="340"/>
        <end position="454"/>
    </location>
</feature>
<dbReference type="STRING" id="589924.Ferp_0744"/>
<dbReference type="InterPro" id="IPR015795">
    <property type="entry name" value="Pyrv_Knase_C"/>
</dbReference>
<dbReference type="UniPathway" id="UPA00109">
    <property type="reaction ID" value="UER00188"/>
</dbReference>
<dbReference type="InterPro" id="IPR036918">
    <property type="entry name" value="Pyrv_Knase_C_sf"/>
</dbReference>
<reference evidence="16 17" key="2">
    <citation type="journal article" date="2011" name="Stand. Genomic Sci.">
        <title>Complete genome sequence of Ferroglobus placidus AEDII12DO.</title>
        <authorList>
            <person name="Anderson I."/>
            <person name="Risso C."/>
            <person name="Holmes D."/>
            <person name="Lucas S."/>
            <person name="Copeland A."/>
            <person name="Lapidus A."/>
            <person name="Cheng J.F."/>
            <person name="Bruce D."/>
            <person name="Goodwin L."/>
            <person name="Pitluck S."/>
            <person name="Saunders E."/>
            <person name="Brettin T."/>
            <person name="Detter J.C."/>
            <person name="Han C."/>
            <person name="Tapia R."/>
            <person name="Larimer F."/>
            <person name="Land M."/>
            <person name="Hauser L."/>
            <person name="Woyke T."/>
            <person name="Lovley D."/>
            <person name="Kyrpides N."/>
            <person name="Ivanova N."/>
        </authorList>
    </citation>
    <scope>NUCLEOTIDE SEQUENCE [LARGE SCALE GENOMIC DNA]</scope>
    <source>
        <strain evidence="17">DSM 10642 / AEDII12DO</strain>
    </source>
</reference>
<dbReference type="GO" id="GO:0000287">
    <property type="term" value="F:magnesium ion binding"/>
    <property type="evidence" value="ECO:0007669"/>
    <property type="project" value="UniProtKB-UniRule"/>
</dbReference>
<proteinExistence type="inferred from homology"/>
<evidence type="ECO:0000259" key="14">
    <source>
        <dbReference type="Pfam" id="PF00224"/>
    </source>
</evidence>
<evidence type="ECO:0000256" key="6">
    <source>
        <dbReference type="ARBA" id="ARBA00022741"/>
    </source>
</evidence>
<dbReference type="Gene3D" id="3.40.1380.20">
    <property type="entry name" value="Pyruvate kinase, C-terminal domain"/>
    <property type="match status" value="1"/>
</dbReference>
<comment type="pathway">
    <text evidence="1 13">Carbohydrate degradation; glycolysis; pyruvate from D-glyceraldehyde 3-phosphate: step 5/5.</text>
</comment>
<dbReference type="InterPro" id="IPR001697">
    <property type="entry name" value="Pyr_Knase"/>
</dbReference>
<dbReference type="EC" id="2.7.1.40" evidence="3 12"/>
<evidence type="ECO:0000256" key="8">
    <source>
        <dbReference type="ARBA" id="ARBA00022840"/>
    </source>
</evidence>
<dbReference type="SUPFAM" id="SSF51621">
    <property type="entry name" value="Phosphoenolpyruvate/pyruvate domain"/>
    <property type="match status" value="1"/>
</dbReference>
<keyword evidence="6" id="KW-0547">Nucleotide-binding</keyword>
<dbReference type="Pfam" id="PF00224">
    <property type="entry name" value="PK"/>
    <property type="match status" value="1"/>
</dbReference>
<dbReference type="GO" id="GO:0016301">
    <property type="term" value="F:kinase activity"/>
    <property type="evidence" value="ECO:0007669"/>
    <property type="project" value="UniProtKB-KW"/>
</dbReference>
<sequence>MRKTKIVATLGPSSESYEVIEKLVQAGMDVARINMAFGSRRYHSKLIEAVREASEEVRRNVAILGDLSGAKLRIGELKKPLTLHRGESVVIVKSESGEDAIPVPHSEFFERVKAGEIIHLADGSIKLRVIEVEKSKVVAEVIEGGVLTSYKGISFPGLCRVGLTKKDIRDLEFLLGKEVELIALSFVTSKEDVLKLKELAEETAVIAKIERREAVENLGEIVKASDGIMIARGDLGVEVSIEEVPVIQKRAIKLANEEGKFAITATQMLKSMVVQKEPTRAEVTDVANAVLDGSDALMLSEETASGNYPVEAVKIMDRIIRRAESIYHYLQERSVRSVTEAIAYSAARISEELKAEAIVVFTRTGSSAIQISRFRPRAKILVVAHDKRTLRKSSIVWGCHPLCSVPPKGNVDELISEAISTAVERKLVKKDSLVVVTSGMPFGEPGTTNTIKVLRVDDVV</sequence>
<keyword evidence="9 13" id="KW-0460">Magnesium</keyword>
<keyword evidence="4 13" id="KW-0808">Transferase</keyword>
<name>D3RWQ1_FERPA</name>
<keyword evidence="10 13" id="KW-0324">Glycolysis</keyword>
<dbReference type="InterPro" id="IPR015793">
    <property type="entry name" value="Pyrv_Knase_brl"/>
</dbReference>
<keyword evidence="11 16" id="KW-0670">Pyruvate</keyword>
<keyword evidence="8" id="KW-0067">ATP-binding</keyword>
<dbReference type="NCBIfam" id="NF004491">
    <property type="entry name" value="PRK05826.1"/>
    <property type="match status" value="1"/>
</dbReference>
<evidence type="ECO:0000256" key="5">
    <source>
        <dbReference type="ARBA" id="ARBA00022723"/>
    </source>
</evidence>
<organism evidence="16 17">
    <name type="scientific">Ferroglobus placidus (strain DSM 10642 / AEDII12DO)</name>
    <dbReference type="NCBI Taxonomy" id="589924"/>
    <lineage>
        <taxon>Archaea</taxon>
        <taxon>Methanobacteriati</taxon>
        <taxon>Methanobacteriota</taxon>
        <taxon>Archaeoglobi</taxon>
        <taxon>Archaeoglobales</taxon>
        <taxon>Archaeoglobaceae</taxon>
        <taxon>Ferroglobus</taxon>
    </lineage>
</organism>
<gene>
    <name evidence="16" type="ordered locus">Ferp_0744</name>
</gene>
<dbReference type="GO" id="GO:0005524">
    <property type="term" value="F:ATP binding"/>
    <property type="evidence" value="ECO:0007669"/>
    <property type="project" value="UniProtKB-KW"/>
</dbReference>
<dbReference type="HOGENOM" id="CLU_015439_0_2_2"/>
<evidence type="ECO:0000256" key="1">
    <source>
        <dbReference type="ARBA" id="ARBA00004997"/>
    </source>
</evidence>
<dbReference type="InterPro" id="IPR040442">
    <property type="entry name" value="Pyrv_kinase-like_dom_sf"/>
</dbReference>
<dbReference type="OrthoDB" id="56298at2157"/>
<protein>
    <recommendedName>
        <fullName evidence="3 12">Pyruvate kinase</fullName>
        <ecNumber evidence="3 12">2.7.1.40</ecNumber>
    </recommendedName>
</protein>
<dbReference type="PaxDb" id="589924-Ferp_0744"/>
<comment type="catalytic activity">
    <reaction evidence="13">
        <text>pyruvate + ATP = phosphoenolpyruvate + ADP + H(+)</text>
        <dbReference type="Rhea" id="RHEA:18157"/>
        <dbReference type="ChEBI" id="CHEBI:15361"/>
        <dbReference type="ChEBI" id="CHEBI:15378"/>
        <dbReference type="ChEBI" id="CHEBI:30616"/>
        <dbReference type="ChEBI" id="CHEBI:58702"/>
        <dbReference type="ChEBI" id="CHEBI:456216"/>
        <dbReference type="EC" id="2.7.1.40"/>
    </reaction>
</comment>
<evidence type="ECO:0000256" key="3">
    <source>
        <dbReference type="ARBA" id="ARBA00012142"/>
    </source>
</evidence>
<evidence type="ECO:0000256" key="11">
    <source>
        <dbReference type="ARBA" id="ARBA00023317"/>
    </source>
</evidence>
<dbReference type="InterPro" id="IPR011037">
    <property type="entry name" value="Pyrv_Knase-like_insert_dom_sf"/>
</dbReference>
<dbReference type="InterPro" id="IPR015806">
    <property type="entry name" value="Pyrv_Knase_insert_dom_sf"/>
</dbReference>
<dbReference type="eggNOG" id="arCOG04120">
    <property type="taxonomic scope" value="Archaea"/>
</dbReference>
<dbReference type="GO" id="GO:0004743">
    <property type="term" value="F:pyruvate kinase activity"/>
    <property type="evidence" value="ECO:0007669"/>
    <property type="project" value="UniProtKB-UniRule"/>
</dbReference>
<dbReference type="Gene3D" id="2.40.33.10">
    <property type="entry name" value="PK beta-barrel domain-like"/>
    <property type="match status" value="1"/>
</dbReference>
<comment type="similarity">
    <text evidence="2 13">Belongs to the pyruvate kinase family.</text>
</comment>
<reference evidence="17" key="1">
    <citation type="submission" date="2010-02" db="EMBL/GenBank/DDBJ databases">
        <title>Complete sequence of Ferroglobus placidus DSM 10642.</title>
        <authorList>
            <consortium name="US DOE Joint Genome Institute"/>
            <person name="Lucas S."/>
            <person name="Copeland A."/>
            <person name="Lapidus A."/>
            <person name="Cheng J.-F."/>
            <person name="Bruce D."/>
            <person name="Goodwin L."/>
            <person name="Pitluck S."/>
            <person name="Saunders E."/>
            <person name="Brettin T."/>
            <person name="Detter J.C."/>
            <person name="Han C."/>
            <person name="Tapia R."/>
            <person name="Larimer F."/>
            <person name="Land M."/>
            <person name="Hauser L."/>
            <person name="Kyrpides N."/>
            <person name="Ivanova N."/>
            <person name="Holmes D."/>
            <person name="Lovley D."/>
            <person name="Kyrpides N."/>
            <person name="Anderson I.J."/>
            <person name="Woyke T."/>
        </authorList>
    </citation>
    <scope>NUCLEOTIDE SEQUENCE [LARGE SCALE GENOMIC DNA]</scope>
    <source>
        <strain evidence="17">DSM 10642 / AEDII12DO</strain>
    </source>
</reference>
<evidence type="ECO:0000256" key="10">
    <source>
        <dbReference type="ARBA" id="ARBA00023152"/>
    </source>
</evidence>
<dbReference type="GO" id="GO:0030955">
    <property type="term" value="F:potassium ion binding"/>
    <property type="evidence" value="ECO:0007669"/>
    <property type="project" value="UniProtKB-UniRule"/>
</dbReference>
<dbReference type="PRINTS" id="PR01050">
    <property type="entry name" value="PYRUVTKNASE"/>
</dbReference>
<evidence type="ECO:0000256" key="4">
    <source>
        <dbReference type="ARBA" id="ARBA00022679"/>
    </source>
</evidence>
<evidence type="ECO:0000256" key="12">
    <source>
        <dbReference type="NCBIfam" id="TIGR01064"/>
    </source>
</evidence>
<evidence type="ECO:0000313" key="17">
    <source>
        <dbReference type="Proteomes" id="UP000002613"/>
    </source>
</evidence>
<dbReference type="EMBL" id="CP001899">
    <property type="protein sequence ID" value="ADC64914.1"/>
    <property type="molecule type" value="Genomic_DNA"/>
</dbReference>
<dbReference type="SUPFAM" id="SSF50800">
    <property type="entry name" value="PK beta-barrel domain-like"/>
    <property type="match status" value="1"/>
</dbReference>
<evidence type="ECO:0000256" key="9">
    <source>
        <dbReference type="ARBA" id="ARBA00022842"/>
    </source>
</evidence>
<dbReference type="InterPro" id="IPR015813">
    <property type="entry name" value="Pyrv/PenolPyrv_kinase-like_dom"/>
</dbReference>
<dbReference type="Proteomes" id="UP000002613">
    <property type="component" value="Chromosome"/>
</dbReference>
<dbReference type="Pfam" id="PF02887">
    <property type="entry name" value="PK_C"/>
    <property type="match status" value="1"/>
</dbReference>
<dbReference type="RefSeq" id="WP_012965257.1">
    <property type="nucleotide sequence ID" value="NC_013849.1"/>
</dbReference>
<dbReference type="SUPFAM" id="SSF52935">
    <property type="entry name" value="PK C-terminal domain-like"/>
    <property type="match status" value="1"/>
</dbReference>
<keyword evidence="5" id="KW-0479">Metal-binding</keyword>
<keyword evidence="7 13" id="KW-0418">Kinase</keyword>
<dbReference type="GeneID" id="8778248"/>
<feature type="domain" description="Pyruvate kinase barrel" evidence="14">
    <location>
        <begin position="1"/>
        <end position="313"/>
    </location>
</feature>
<dbReference type="Gene3D" id="3.20.20.60">
    <property type="entry name" value="Phosphoenolpyruvate-binding domains"/>
    <property type="match status" value="1"/>
</dbReference>
<keyword evidence="17" id="KW-1185">Reference proteome</keyword>
<evidence type="ECO:0000256" key="7">
    <source>
        <dbReference type="ARBA" id="ARBA00022777"/>
    </source>
</evidence>
<dbReference type="NCBIfam" id="TIGR01064">
    <property type="entry name" value="pyruv_kin"/>
    <property type="match status" value="1"/>
</dbReference>
<dbReference type="AlphaFoldDB" id="D3RWQ1"/>
<dbReference type="PANTHER" id="PTHR11817">
    <property type="entry name" value="PYRUVATE KINASE"/>
    <property type="match status" value="1"/>
</dbReference>
<evidence type="ECO:0000313" key="16">
    <source>
        <dbReference type="EMBL" id="ADC64914.1"/>
    </source>
</evidence>
<dbReference type="KEGG" id="fpl:Ferp_0744"/>
<evidence type="ECO:0000256" key="13">
    <source>
        <dbReference type="RuleBase" id="RU000504"/>
    </source>
</evidence>